<organism evidence="1 2">
    <name type="scientific">Tanacetum coccineum</name>
    <dbReference type="NCBI Taxonomy" id="301880"/>
    <lineage>
        <taxon>Eukaryota</taxon>
        <taxon>Viridiplantae</taxon>
        <taxon>Streptophyta</taxon>
        <taxon>Embryophyta</taxon>
        <taxon>Tracheophyta</taxon>
        <taxon>Spermatophyta</taxon>
        <taxon>Magnoliopsida</taxon>
        <taxon>eudicotyledons</taxon>
        <taxon>Gunneridae</taxon>
        <taxon>Pentapetalae</taxon>
        <taxon>asterids</taxon>
        <taxon>campanulids</taxon>
        <taxon>Asterales</taxon>
        <taxon>Asteraceae</taxon>
        <taxon>Asteroideae</taxon>
        <taxon>Anthemideae</taxon>
        <taxon>Anthemidinae</taxon>
        <taxon>Tanacetum</taxon>
    </lineage>
</organism>
<accession>A0ABQ5A902</accession>
<dbReference type="Proteomes" id="UP001151760">
    <property type="component" value="Unassembled WGS sequence"/>
</dbReference>
<evidence type="ECO:0000313" key="1">
    <source>
        <dbReference type="EMBL" id="GJS97647.1"/>
    </source>
</evidence>
<keyword evidence="2" id="KW-1185">Reference proteome</keyword>
<evidence type="ECO:0000313" key="2">
    <source>
        <dbReference type="Proteomes" id="UP001151760"/>
    </source>
</evidence>
<proteinExistence type="predicted"/>
<protein>
    <submittedName>
        <fullName evidence="1">Uncharacterized protein</fullName>
    </submittedName>
</protein>
<reference evidence="1" key="2">
    <citation type="submission" date="2022-01" db="EMBL/GenBank/DDBJ databases">
        <authorList>
            <person name="Yamashiro T."/>
            <person name="Shiraishi A."/>
            <person name="Satake H."/>
            <person name="Nakayama K."/>
        </authorList>
    </citation>
    <scope>NUCLEOTIDE SEQUENCE</scope>
</reference>
<gene>
    <name evidence="1" type="ORF">Tco_0804615</name>
</gene>
<comment type="caution">
    <text evidence="1">The sequence shown here is derived from an EMBL/GenBank/DDBJ whole genome shotgun (WGS) entry which is preliminary data.</text>
</comment>
<reference evidence="1" key="1">
    <citation type="journal article" date="2022" name="Int. J. Mol. Sci.">
        <title>Draft Genome of Tanacetum Coccineum: Genomic Comparison of Closely Related Tanacetum-Family Plants.</title>
        <authorList>
            <person name="Yamashiro T."/>
            <person name="Shiraishi A."/>
            <person name="Nakayama K."/>
            <person name="Satake H."/>
        </authorList>
    </citation>
    <scope>NUCLEOTIDE SEQUENCE</scope>
</reference>
<sequence length="221" mass="25624">MNRIRGESIWTIECDNNASHGWKQILSLRDKMRNHIVSKIGDGASVFLWHDKSWGPDPITEFIPLEEWNNAYQNIATIPVPEFDEKKQDTYLWYTKDQKVVNYSTNEVWRDWRNEATKVDYLLKKDCKSGTLRNKWLAHSVGHALTPITTYSLSAATKKLCGLPRGQNKGQIEIEGYGRQFKGSLTRWQGQISLIKHSYWLTQARITRESKKAQGDVGFYT</sequence>
<dbReference type="EMBL" id="BQNB010011981">
    <property type="protein sequence ID" value="GJS97647.1"/>
    <property type="molecule type" value="Genomic_DNA"/>
</dbReference>
<name>A0ABQ5A902_9ASTR</name>